<proteinExistence type="predicted"/>
<evidence type="ECO:0000256" key="1">
    <source>
        <dbReference type="SAM" id="Coils"/>
    </source>
</evidence>
<dbReference type="EMBL" id="FMWK01000006">
    <property type="protein sequence ID" value="SCZ78964.1"/>
    <property type="molecule type" value="Genomic_DNA"/>
</dbReference>
<sequence>MNWKFEDENKPYSSDDAYDDLEAVKEMLREAQRKITRNKLEDSGIDFSVNIEVEKENNDT</sequence>
<accession>A0A1G5RXX0</accession>
<gene>
    <name evidence="2" type="ORF">SAMN02910350_01552</name>
</gene>
<keyword evidence="1" id="KW-0175">Coiled coil</keyword>
<dbReference type="AlphaFoldDB" id="A0A1G5RXX0"/>
<feature type="coiled-coil region" evidence="1">
    <location>
        <begin position="14"/>
        <end position="41"/>
    </location>
</feature>
<dbReference type="Proteomes" id="UP000199428">
    <property type="component" value="Unassembled WGS sequence"/>
</dbReference>
<name>A0A1G5RXX0_PSEXY</name>
<evidence type="ECO:0000313" key="2">
    <source>
        <dbReference type="EMBL" id="SCZ78964.1"/>
    </source>
</evidence>
<organism evidence="2 3">
    <name type="scientific">Pseudobutyrivibrio xylanivorans</name>
    <dbReference type="NCBI Taxonomy" id="185007"/>
    <lineage>
        <taxon>Bacteria</taxon>
        <taxon>Bacillati</taxon>
        <taxon>Bacillota</taxon>
        <taxon>Clostridia</taxon>
        <taxon>Lachnospirales</taxon>
        <taxon>Lachnospiraceae</taxon>
        <taxon>Pseudobutyrivibrio</taxon>
    </lineage>
</organism>
<evidence type="ECO:0000313" key="3">
    <source>
        <dbReference type="Proteomes" id="UP000199428"/>
    </source>
</evidence>
<protein>
    <submittedName>
        <fullName evidence="2">Uncharacterized protein</fullName>
    </submittedName>
</protein>
<dbReference type="RefSeq" id="WP_028247210.1">
    <property type="nucleotide sequence ID" value="NZ_FMWK01000006.1"/>
</dbReference>
<reference evidence="2 3" key="1">
    <citation type="submission" date="2016-10" db="EMBL/GenBank/DDBJ databases">
        <authorList>
            <person name="de Groot N.N."/>
        </authorList>
    </citation>
    <scope>NUCLEOTIDE SEQUENCE [LARGE SCALE GENOMIC DNA]</scope>
    <source>
        <strain evidence="2 3">DSM 10317</strain>
    </source>
</reference>